<dbReference type="RefSeq" id="WP_091163041.1">
    <property type="nucleotide sequence ID" value="NZ_CP071878.2"/>
</dbReference>
<dbReference type="AlphaFoldDB" id="A0A1G7R3T1"/>
<keyword evidence="1" id="KW-0812">Transmembrane</keyword>
<proteinExistence type="predicted"/>
<evidence type="ECO:0000256" key="1">
    <source>
        <dbReference type="SAM" id="Phobius"/>
    </source>
</evidence>
<reference evidence="3" key="1">
    <citation type="submission" date="2016-10" db="EMBL/GenBank/DDBJ databases">
        <authorList>
            <person name="Varghese N."/>
            <person name="Submissions S."/>
        </authorList>
    </citation>
    <scope>NUCLEOTIDE SEQUENCE [LARGE SCALE GENOMIC DNA]</scope>
    <source>
        <strain evidence="3">Gh-67</strain>
    </source>
</reference>
<accession>A0A1G7R3T1</accession>
<organism evidence="2 3">
    <name type="scientific">Mucilaginibacter gossypii</name>
    <dbReference type="NCBI Taxonomy" id="551996"/>
    <lineage>
        <taxon>Bacteria</taxon>
        <taxon>Pseudomonadati</taxon>
        <taxon>Bacteroidota</taxon>
        <taxon>Sphingobacteriia</taxon>
        <taxon>Sphingobacteriales</taxon>
        <taxon>Sphingobacteriaceae</taxon>
        <taxon>Mucilaginibacter</taxon>
    </lineage>
</organism>
<evidence type="ECO:0000313" key="2">
    <source>
        <dbReference type="EMBL" id="SDG05388.1"/>
    </source>
</evidence>
<name>A0A1G7R3T1_9SPHI</name>
<keyword evidence="1" id="KW-1133">Transmembrane helix</keyword>
<gene>
    <name evidence="2" type="ORF">SAMN05192573_102117</name>
</gene>
<protein>
    <submittedName>
        <fullName evidence="2">Uncharacterized protein</fullName>
    </submittedName>
</protein>
<feature type="transmembrane region" description="Helical" evidence="1">
    <location>
        <begin position="34"/>
        <end position="54"/>
    </location>
</feature>
<feature type="transmembrane region" description="Helical" evidence="1">
    <location>
        <begin position="7"/>
        <end position="28"/>
    </location>
</feature>
<evidence type="ECO:0000313" key="3">
    <source>
        <dbReference type="Proteomes" id="UP000199705"/>
    </source>
</evidence>
<sequence>MNPKFKYLYLIGGIVATILFIVQIVATYPKPNTVGVILGALPALALFYLSYKAYHVKKDNELM</sequence>
<dbReference type="Proteomes" id="UP000199705">
    <property type="component" value="Unassembled WGS sequence"/>
</dbReference>
<keyword evidence="3" id="KW-1185">Reference proteome</keyword>
<keyword evidence="1" id="KW-0472">Membrane</keyword>
<dbReference type="EMBL" id="FNCG01000002">
    <property type="protein sequence ID" value="SDG05388.1"/>
    <property type="molecule type" value="Genomic_DNA"/>
</dbReference>